<dbReference type="OrthoDB" id="5135333at2759"/>
<name>A0A1L7WLC3_9HELO</name>
<evidence type="ECO:0000313" key="4">
    <source>
        <dbReference type="Proteomes" id="UP000184330"/>
    </source>
</evidence>
<protein>
    <recommendedName>
        <fullName evidence="2">Heterokaryon incompatibility domain-containing protein</fullName>
    </recommendedName>
</protein>
<dbReference type="STRING" id="576137.A0A1L7WLC3"/>
<dbReference type="InterPro" id="IPR010730">
    <property type="entry name" value="HET"/>
</dbReference>
<dbReference type="PANTHER" id="PTHR33112:SF12">
    <property type="entry name" value="HETEROKARYON INCOMPATIBILITY DOMAIN-CONTAINING PROTEIN"/>
    <property type="match status" value="1"/>
</dbReference>
<sequence>MPDLFRSGFRSPFRIWIEENIPSLFTPEYDFQHDLSDMSAVLQSDWVNLENVQREDDWDCPACQMLAEEYLIEKITDFSPLLGAFTEYCPSSHRAMIGTDWQPGHQVSYYSSNTSRYSVTAIDIIPDRSIAPIVRTGVAGNVHAYFEYDNTALFRRRLIPAEVNISLLRDWVSQCQQTHNHVKSQAKLNLGALGVSHFRVVDVLENRLVEIRGFHRYVALSYVWGDCAQPKVLTTNTNFIDAEHLPRTIRDAIHLTKLLGERYVWIDSICINQDSPMEKHALISSMDKIYESACLTIVAAGGEDANAGLPGLSTGTRAVERGVYVKSRGSLIQLVLSRPSLAKLISDSRWDSRGWTYQEHVLSECCLFFTETEVFYSCPYHGHVEMNSFSGEHLAEWREAYVLETKGMRTSYETQIEWGTSWKINPDPIVRLGPVTAQKNSDERLVHYTKAVPPYTRRELSHNSDIVLAFGGIMSKIWSGQDQPVMLQHGLPVESLLNALLWEAASPGQLTRRAIIGAKDPYMFPSWSWAGWIGPVNYPLTFDERLKDGWLYKPATQNSKDSPVSLRQFFSVEHTSPIKIVLRKSPSPKRSSGPAFPGVVSPVLQGPKTPYPPASPDVGSTTPGIYLLTESVNLGIGSDLDKSPYDDPARLNLRIVGGGTVSISLDGPITFNGKEHLYKLIVVGCGSRPNSRPEFEERAPISLRTIGRVPLGHRAKGGKKWDIGIEEVTDFIVMLVMRLGSHYERRGMAVVDANWWNRFALKQGQMEWILLR</sequence>
<evidence type="ECO:0000259" key="2">
    <source>
        <dbReference type="Pfam" id="PF06985"/>
    </source>
</evidence>
<proteinExistence type="predicted"/>
<dbReference type="Proteomes" id="UP000184330">
    <property type="component" value="Unassembled WGS sequence"/>
</dbReference>
<dbReference type="EMBL" id="FJOG01000004">
    <property type="protein sequence ID" value="CZR53560.1"/>
    <property type="molecule type" value="Genomic_DNA"/>
</dbReference>
<evidence type="ECO:0000313" key="3">
    <source>
        <dbReference type="EMBL" id="CZR53560.1"/>
    </source>
</evidence>
<evidence type="ECO:0000256" key="1">
    <source>
        <dbReference type="SAM" id="MobiDB-lite"/>
    </source>
</evidence>
<dbReference type="AlphaFoldDB" id="A0A1L7WLC3"/>
<dbReference type="PANTHER" id="PTHR33112">
    <property type="entry name" value="DOMAIN PROTEIN, PUTATIVE-RELATED"/>
    <property type="match status" value="1"/>
</dbReference>
<feature type="domain" description="Heterokaryon incompatibility" evidence="2">
    <location>
        <begin position="217"/>
        <end position="359"/>
    </location>
</feature>
<keyword evidence="4" id="KW-1185">Reference proteome</keyword>
<feature type="region of interest" description="Disordered" evidence="1">
    <location>
        <begin position="584"/>
        <end position="616"/>
    </location>
</feature>
<accession>A0A1L7WLC3</accession>
<gene>
    <name evidence="3" type="ORF">PAC_03439</name>
</gene>
<reference evidence="3 4" key="1">
    <citation type="submission" date="2016-03" db="EMBL/GenBank/DDBJ databases">
        <authorList>
            <person name="Ploux O."/>
        </authorList>
    </citation>
    <scope>NUCLEOTIDE SEQUENCE [LARGE SCALE GENOMIC DNA]</scope>
    <source>
        <strain evidence="3 4">UAMH 11012</strain>
    </source>
</reference>
<dbReference type="Pfam" id="PF06985">
    <property type="entry name" value="HET"/>
    <property type="match status" value="1"/>
</dbReference>
<organism evidence="3 4">
    <name type="scientific">Phialocephala subalpina</name>
    <dbReference type="NCBI Taxonomy" id="576137"/>
    <lineage>
        <taxon>Eukaryota</taxon>
        <taxon>Fungi</taxon>
        <taxon>Dikarya</taxon>
        <taxon>Ascomycota</taxon>
        <taxon>Pezizomycotina</taxon>
        <taxon>Leotiomycetes</taxon>
        <taxon>Helotiales</taxon>
        <taxon>Mollisiaceae</taxon>
        <taxon>Phialocephala</taxon>
        <taxon>Phialocephala fortinii species complex</taxon>
    </lineage>
</organism>